<dbReference type="RefSeq" id="WP_209555885.1">
    <property type="nucleotide sequence ID" value="NZ_JAEDXU010000001.1"/>
</dbReference>
<evidence type="ECO:0000313" key="2">
    <source>
        <dbReference type="Proteomes" id="UP000673375"/>
    </source>
</evidence>
<dbReference type="EMBL" id="JAEDXU010000001">
    <property type="protein sequence ID" value="MBP1045099.1"/>
    <property type="molecule type" value="Genomic_DNA"/>
</dbReference>
<protein>
    <recommendedName>
        <fullName evidence="3">Transposase</fullName>
    </recommendedName>
</protein>
<organism evidence="1 2">
    <name type="scientific">Enterococcus larvae</name>
    <dbReference type="NCBI Taxonomy" id="2794352"/>
    <lineage>
        <taxon>Bacteria</taxon>
        <taxon>Bacillati</taxon>
        <taxon>Bacillota</taxon>
        <taxon>Bacilli</taxon>
        <taxon>Lactobacillales</taxon>
        <taxon>Enterococcaceae</taxon>
        <taxon>Enterococcus</taxon>
    </lineage>
</organism>
<proteinExistence type="predicted"/>
<evidence type="ECO:0008006" key="3">
    <source>
        <dbReference type="Google" id="ProtNLM"/>
    </source>
</evidence>
<comment type="caution">
    <text evidence="1">The sequence shown here is derived from an EMBL/GenBank/DDBJ whole genome shotgun (WGS) entry which is preliminary data.</text>
</comment>
<accession>A0ABS4CGX4</accession>
<reference evidence="1 2" key="1">
    <citation type="submission" date="2020-12" db="EMBL/GenBank/DDBJ databases">
        <title>Vagococcus allomyrinae sp. nov. and Enterococcus lavae sp. nov., isolated from the larvae of Allomyrina dichotoma.</title>
        <authorList>
            <person name="Lee S.D."/>
        </authorList>
    </citation>
    <scope>NUCLEOTIDE SEQUENCE [LARGE SCALE GENOMIC DNA]</scope>
    <source>
        <strain evidence="1 2">BWM-S5</strain>
    </source>
</reference>
<name>A0ABS4CGX4_9ENTE</name>
<gene>
    <name evidence="1" type="ORF">I6N96_02325</name>
</gene>
<keyword evidence="2" id="KW-1185">Reference proteome</keyword>
<dbReference type="Proteomes" id="UP000673375">
    <property type="component" value="Unassembled WGS sequence"/>
</dbReference>
<sequence length="108" mass="12518">MARYYKLIDPIKTATTLNVAQNQDGKSTYIHIRLEPGQAYELNEDQLFIRSLKNAKIDRRYSEHLVNELKALKINYTEHFCKSCGGRAKRISYPVVEIIEAESEEIDV</sequence>
<evidence type="ECO:0000313" key="1">
    <source>
        <dbReference type="EMBL" id="MBP1045099.1"/>
    </source>
</evidence>